<dbReference type="Gene3D" id="1.10.10.60">
    <property type="entry name" value="Homeodomain-like"/>
    <property type="match status" value="1"/>
</dbReference>
<dbReference type="Proteomes" id="UP001177003">
    <property type="component" value="Chromosome 4"/>
</dbReference>
<dbReference type="EMBL" id="OX465080">
    <property type="protein sequence ID" value="CAI9282999.1"/>
    <property type="molecule type" value="Genomic_DNA"/>
</dbReference>
<gene>
    <name evidence="1" type="ORF">LSALG_LOCUS22616</name>
</gene>
<reference evidence="1" key="1">
    <citation type="submission" date="2023-04" db="EMBL/GenBank/DDBJ databases">
        <authorList>
            <person name="Vijverberg K."/>
            <person name="Xiong W."/>
            <person name="Schranz E."/>
        </authorList>
    </citation>
    <scope>NUCLEOTIDE SEQUENCE</scope>
</reference>
<accession>A0AA36E4E0</accession>
<protein>
    <submittedName>
        <fullName evidence="1">Uncharacterized protein</fullName>
    </submittedName>
</protein>
<sequence>MNFDIYLCQNERQINNRSDQSFLENETLSDMTLDLIRSESSVQDDVLDLSEPLVQPEYRPDPNVILEVSRRQRMVWSTDLHRKFRFAVEALGGPKGNKNA</sequence>
<name>A0AA36E4E0_LACSI</name>
<evidence type="ECO:0000313" key="1">
    <source>
        <dbReference type="EMBL" id="CAI9282999.1"/>
    </source>
</evidence>
<dbReference type="AlphaFoldDB" id="A0AA36E4E0"/>
<evidence type="ECO:0000313" key="2">
    <source>
        <dbReference type="Proteomes" id="UP001177003"/>
    </source>
</evidence>
<keyword evidence="2" id="KW-1185">Reference proteome</keyword>
<proteinExistence type="predicted"/>
<organism evidence="1 2">
    <name type="scientific">Lactuca saligna</name>
    <name type="common">Willowleaf lettuce</name>
    <dbReference type="NCBI Taxonomy" id="75948"/>
    <lineage>
        <taxon>Eukaryota</taxon>
        <taxon>Viridiplantae</taxon>
        <taxon>Streptophyta</taxon>
        <taxon>Embryophyta</taxon>
        <taxon>Tracheophyta</taxon>
        <taxon>Spermatophyta</taxon>
        <taxon>Magnoliopsida</taxon>
        <taxon>eudicotyledons</taxon>
        <taxon>Gunneridae</taxon>
        <taxon>Pentapetalae</taxon>
        <taxon>asterids</taxon>
        <taxon>campanulids</taxon>
        <taxon>Asterales</taxon>
        <taxon>Asteraceae</taxon>
        <taxon>Cichorioideae</taxon>
        <taxon>Cichorieae</taxon>
        <taxon>Lactucinae</taxon>
        <taxon>Lactuca</taxon>
    </lineage>
</organism>